<proteinExistence type="inferred from homology"/>
<dbReference type="STRING" id="946077.W5A_09204"/>
<dbReference type="RefSeq" id="WP_008239765.1">
    <property type="nucleotide sequence ID" value="NZ_AJJU01000011.1"/>
</dbReference>
<evidence type="ECO:0000259" key="3">
    <source>
        <dbReference type="SMART" id="SM00858"/>
    </source>
</evidence>
<dbReference type="CDD" id="cd11613">
    <property type="entry name" value="SAF_AH_GD"/>
    <property type="match status" value="1"/>
</dbReference>
<dbReference type="InterPro" id="IPR048332">
    <property type="entry name" value="GD_AH_C"/>
</dbReference>
<dbReference type="AlphaFoldDB" id="I0WDD5"/>
<evidence type="ECO:0000313" key="5">
    <source>
        <dbReference type="Proteomes" id="UP000005938"/>
    </source>
</evidence>
<dbReference type="GO" id="GO:0019698">
    <property type="term" value="P:D-galacturonate catabolic process"/>
    <property type="evidence" value="ECO:0007669"/>
    <property type="project" value="TreeGrafter"/>
</dbReference>
<protein>
    <submittedName>
        <fullName evidence="4">Altronate dehydratase</fullName>
    </submittedName>
</protein>
<dbReference type="InterPro" id="IPR052172">
    <property type="entry name" value="UxaA_altronate/galactarate_dh"/>
</dbReference>
<dbReference type="InterPro" id="IPR013974">
    <property type="entry name" value="SAF"/>
</dbReference>
<dbReference type="InterPro" id="IPR007392">
    <property type="entry name" value="GD_AH_second"/>
</dbReference>
<dbReference type="SMART" id="SM00858">
    <property type="entry name" value="SAF"/>
    <property type="match status" value="1"/>
</dbReference>
<keyword evidence="5" id="KW-1185">Reference proteome</keyword>
<gene>
    <name evidence="4" type="ORF">W5A_09204</name>
</gene>
<reference evidence="4 5" key="1">
    <citation type="journal article" date="2012" name="J. Bacteriol.">
        <title>Genome Sequence of the Halotolerant Bacterium Imtechella halotolerans K1T.</title>
        <authorList>
            <person name="Kumar S."/>
            <person name="Vikram S."/>
            <person name="Subramanian S."/>
            <person name="Raghava G.P."/>
            <person name="Pinnaka A.K."/>
        </authorList>
    </citation>
    <scope>NUCLEOTIDE SEQUENCE [LARGE SCALE GENOMIC DNA]</scope>
    <source>
        <strain evidence="4 5">K1</strain>
    </source>
</reference>
<organism evidence="4 5">
    <name type="scientific">Imtechella halotolerans K1</name>
    <dbReference type="NCBI Taxonomy" id="946077"/>
    <lineage>
        <taxon>Bacteria</taxon>
        <taxon>Pseudomonadati</taxon>
        <taxon>Bacteroidota</taxon>
        <taxon>Flavobacteriia</taxon>
        <taxon>Flavobacteriales</taxon>
        <taxon>Flavobacteriaceae</taxon>
        <taxon>Imtechella</taxon>
    </lineage>
</organism>
<dbReference type="Pfam" id="PF20629">
    <property type="entry name" value="GD_AH_C"/>
    <property type="match status" value="1"/>
</dbReference>
<name>I0WDD5_9FLAO</name>
<dbReference type="PATRIC" id="fig|946077.3.peg.1863"/>
<evidence type="ECO:0000313" key="4">
    <source>
        <dbReference type="EMBL" id="EID74401.1"/>
    </source>
</evidence>
<dbReference type="Proteomes" id="UP000005938">
    <property type="component" value="Unassembled WGS sequence"/>
</dbReference>
<feature type="domain" description="SAF" evidence="3">
    <location>
        <begin position="14"/>
        <end position="85"/>
    </location>
</feature>
<evidence type="ECO:0000256" key="2">
    <source>
        <dbReference type="ARBA" id="ARBA00023239"/>
    </source>
</evidence>
<accession>I0WDD5</accession>
<dbReference type="InterPro" id="IPR044144">
    <property type="entry name" value="SAF_UxaA/GarD"/>
</dbReference>
<dbReference type="PANTHER" id="PTHR30536">
    <property type="entry name" value="ALTRONATE/GALACTARATE DEHYDRATASE"/>
    <property type="match status" value="1"/>
</dbReference>
<dbReference type="Pfam" id="PF04295">
    <property type="entry name" value="GD_AH_second"/>
    <property type="match status" value="1"/>
</dbReference>
<comment type="similarity">
    <text evidence="1">Belongs to the UxaA family.</text>
</comment>
<dbReference type="EMBL" id="AJJU01000011">
    <property type="protein sequence ID" value="EID74401.1"/>
    <property type="molecule type" value="Genomic_DNA"/>
</dbReference>
<dbReference type="Gene3D" id="2.30.130.110">
    <property type="match status" value="1"/>
</dbReference>
<keyword evidence="2" id="KW-0456">Lyase</keyword>
<evidence type="ECO:0000256" key="1">
    <source>
        <dbReference type="ARBA" id="ARBA00010986"/>
    </source>
</evidence>
<sequence length="542" mass="58763">MTINKKILQINPKDNVVVALDTLIKGSVVAFNDISIEVMEDIPVKHKMALETITSGATIYMYGVPVGIALIAIEKGGLLTVDNVKHSAAPYKFGGMNYSYSVDVATKWKEATFDGYYRNDGQVGTANFWIFIPLVFCQNRNLLVLKEAFETELGYKKENHHKVKLRNLMTGKDSESYESEGELTAQRWFPNIDGIKFLTHEGGCGGTRDDAKSLVRLLAGYIKNPNVAGATVLSLGCQHAQVSMLQEALKELQIETVKPVYYFEQQHYESESIMLNEVVETTYEGLKIANKNIRKPAPLSKLIIGLECGGSDGFSGITANPLIGLISDRINALGGKSILSEFPELCGVEQDLIDRCLSKHEAERFISLMESYNKKAESVGSGFDMNPSPGNIRDGLITDAIKSAGAATKGGRSTINAVLDYGEYVNNTGLHLLCTPGNDVESTTGLAGSGANLILFSTGLGTPTGNPICPVLKISSNSVLPERMKDIIDFDAGKIISAGISMDTLADQLMNLIIEVSSGRKQTKAASLGQDDFIPWKRGVSL</sequence>
<dbReference type="eggNOG" id="COG2721">
    <property type="taxonomic scope" value="Bacteria"/>
</dbReference>
<dbReference type="PANTHER" id="PTHR30536:SF5">
    <property type="entry name" value="ALTRONATE DEHYDRATASE"/>
    <property type="match status" value="1"/>
</dbReference>
<comment type="caution">
    <text evidence="4">The sequence shown here is derived from an EMBL/GenBank/DDBJ whole genome shotgun (WGS) entry which is preliminary data.</text>
</comment>
<dbReference type="GO" id="GO:0016829">
    <property type="term" value="F:lyase activity"/>
    <property type="evidence" value="ECO:0007669"/>
    <property type="project" value="UniProtKB-KW"/>
</dbReference>